<feature type="region of interest" description="Disordered" evidence="1">
    <location>
        <begin position="1"/>
        <end position="39"/>
    </location>
</feature>
<organism evidence="2 3">
    <name type="scientific">Arctia plantaginis</name>
    <name type="common">Wood tiger moth</name>
    <name type="synonym">Phalaena plantaginis</name>
    <dbReference type="NCBI Taxonomy" id="874455"/>
    <lineage>
        <taxon>Eukaryota</taxon>
        <taxon>Metazoa</taxon>
        <taxon>Ecdysozoa</taxon>
        <taxon>Arthropoda</taxon>
        <taxon>Hexapoda</taxon>
        <taxon>Insecta</taxon>
        <taxon>Pterygota</taxon>
        <taxon>Neoptera</taxon>
        <taxon>Endopterygota</taxon>
        <taxon>Lepidoptera</taxon>
        <taxon>Glossata</taxon>
        <taxon>Ditrysia</taxon>
        <taxon>Noctuoidea</taxon>
        <taxon>Erebidae</taxon>
        <taxon>Arctiinae</taxon>
        <taxon>Arctia</taxon>
    </lineage>
</organism>
<comment type="caution">
    <text evidence="2">The sequence shown here is derived from an EMBL/GenBank/DDBJ whole genome shotgun (WGS) entry which is preliminary data.</text>
</comment>
<accession>A0A8S1BIG3</accession>
<evidence type="ECO:0000256" key="1">
    <source>
        <dbReference type="SAM" id="MobiDB-lite"/>
    </source>
</evidence>
<evidence type="ECO:0000313" key="2">
    <source>
        <dbReference type="EMBL" id="CAB3258793.1"/>
    </source>
</evidence>
<reference evidence="2 3" key="1">
    <citation type="submission" date="2020-04" db="EMBL/GenBank/DDBJ databases">
        <authorList>
            <person name="Wallbank WR R."/>
            <person name="Pardo Diaz C."/>
            <person name="Kozak K."/>
            <person name="Martin S."/>
            <person name="Jiggins C."/>
            <person name="Moest M."/>
            <person name="Warren A I."/>
            <person name="Byers J.R.P. K."/>
            <person name="Montejo-Kovacevich G."/>
            <person name="Yen C E."/>
        </authorList>
    </citation>
    <scope>NUCLEOTIDE SEQUENCE [LARGE SCALE GENOMIC DNA]</scope>
</reference>
<protein>
    <submittedName>
        <fullName evidence="2">Uncharacterized protein</fullName>
    </submittedName>
</protein>
<evidence type="ECO:0000313" key="3">
    <source>
        <dbReference type="Proteomes" id="UP000494106"/>
    </source>
</evidence>
<gene>
    <name evidence="2" type="ORF">APLA_LOCUS16670</name>
</gene>
<keyword evidence="3" id="KW-1185">Reference proteome</keyword>
<sequence length="72" mass="8050">MSESDTEHTASSQPADHGEHHARRTKGVSSTKVEPAEVHRVALRLPPFWPEEPDICNEVTLEEALQGPEKEH</sequence>
<proteinExistence type="predicted"/>
<dbReference type="EMBL" id="CADEBC010000600">
    <property type="protein sequence ID" value="CAB3258793.1"/>
    <property type="molecule type" value="Genomic_DNA"/>
</dbReference>
<dbReference type="Proteomes" id="UP000494106">
    <property type="component" value="Unassembled WGS sequence"/>
</dbReference>
<dbReference type="OrthoDB" id="6260718at2759"/>
<dbReference type="AlphaFoldDB" id="A0A8S1BIG3"/>
<name>A0A8S1BIG3_ARCPL</name>